<dbReference type="Proteomes" id="UP000305451">
    <property type="component" value="Unassembled WGS sequence"/>
</dbReference>
<reference evidence="1 2" key="1">
    <citation type="journal article" date="2013" name="Int. J. Syst. Evol. Microbiol.">
        <title>Marinicauda pacifica gen. nov., sp. nov., a prosthecate alphaproteobacterium of the family Hyphomonadaceae isolated from deep seawater.</title>
        <authorList>
            <person name="Zhang X.Y."/>
            <person name="Li G.W."/>
            <person name="Wang C.S."/>
            <person name="Zhang Y.J."/>
            <person name="Xu X.W."/>
            <person name="Li H."/>
            <person name="Liu A."/>
            <person name="Liu C."/>
            <person name="Xie B.B."/>
            <person name="Qin Q.L."/>
            <person name="Xu Z."/>
            <person name="Chen X.L."/>
            <person name="Zhou B.C."/>
            <person name="Zhang Y.Z."/>
        </authorList>
    </citation>
    <scope>NUCLEOTIDE SEQUENCE [LARGE SCALE GENOMIC DNA]</scope>
    <source>
        <strain evidence="1 2">P-1 km-3</strain>
    </source>
</reference>
<evidence type="ECO:0000313" key="1">
    <source>
        <dbReference type="EMBL" id="TGY92793.1"/>
    </source>
</evidence>
<evidence type="ECO:0000313" key="2">
    <source>
        <dbReference type="Proteomes" id="UP000305451"/>
    </source>
</evidence>
<name>A0A4S2HAK7_9PROT</name>
<protein>
    <submittedName>
        <fullName evidence="1">Uncharacterized protein</fullName>
    </submittedName>
</protein>
<sequence length="255" mass="27407">MSSVATGGYSMSLRAAWACVGLLATACTTPQYDYRPAQEAFSHPPLGERVTVAVGEPMLAQGNIVQLAGIDLPGRVSISGYTLHGGFYPQTGSDEEGRTFHRFGDEPGDGAAAIGALTKNFIVDPAASIRASQDGQLCVVTILNVSACQYPQFSYTSRAIAHERAFQQTLIYSGRSGSDIHMAYREFDGDIARPAFANAARYDLTASREIGYRGALIEVIEADNLQITYRVIRNFNTREASPGMPIRTASADRPG</sequence>
<keyword evidence="2" id="KW-1185">Reference proteome</keyword>
<gene>
    <name evidence="1" type="ORF">E5162_06880</name>
</gene>
<dbReference type="RefSeq" id="WP_135944295.1">
    <property type="nucleotide sequence ID" value="NZ_BMEI01000002.1"/>
</dbReference>
<accession>A0A4S2HAK7</accession>
<dbReference type="OrthoDB" id="1419830at2"/>
<dbReference type="EMBL" id="SRXV01000002">
    <property type="protein sequence ID" value="TGY92793.1"/>
    <property type="molecule type" value="Genomic_DNA"/>
</dbReference>
<organism evidence="1 2">
    <name type="scientific">Marinicauda pacifica</name>
    <dbReference type="NCBI Taxonomy" id="1133559"/>
    <lineage>
        <taxon>Bacteria</taxon>
        <taxon>Pseudomonadati</taxon>
        <taxon>Pseudomonadota</taxon>
        <taxon>Alphaproteobacteria</taxon>
        <taxon>Maricaulales</taxon>
        <taxon>Maricaulaceae</taxon>
        <taxon>Marinicauda</taxon>
    </lineage>
</organism>
<comment type="caution">
    <text evidence="1">The sequence shown here is derived from an EMBL/GenBank/DDBJ whole genome shotgun (WGS) entry which is preliminary data.</text>
</comment>
<dbReference type="AlphaFoldDB" id="A0A4S2HAK7"/>
<proteinExistence type="predicted"/>